<feature type="compositionally biased region" description="Acidic residues" evidence="2">
    <location>
        <begin position="159"/>
        <end position="168"/>
    </location>
</feature>
<feature type="region of interest" description="Disordered" evidence="2">
    <location>
        <begin position="78"/>
        <end position="105"/>
    </location>
</feature>
<dbReference type="Pfam" id="PF07574">
    <property type="entry name" value="SMC_Nse1"/>
    <property type="match status" value="1"/>
</dbReference>
<comment type="similarity">
    <text evidence="1">Belongs to the NSE1 family.</text>
</comment>
<dbReference type="GO" id="GO:0030915">
    <property type="term" value="C:Smc5-Smc6 complex"/>
    <property type="evidence" value="ECO:0007669"/>
    <property type="project" value="UniProtKB-UniRule"/>
</dbReference>
<keyword evidence="1" id="KW-0234">DNA repair</keyword>
<dbReference type="EC" id="2.3.2.27" evidence="1"/>
<keyword evidence="1" id="KW-0833">Ubl conjugation pathway</keyword>
<feature type="compositionally biased region" description="Gly residues" evidence="2">
    <location>
        <begin position="169"/>
        <end position="182"/>
    </location>
</feature>
<dbReference type="GO" id="GO:0008270">
    <property type="term" value="F:zinc ion binding"/>
    <property type="evidence" value="ECO:0007669"/>
    <property type="project" value="UniProtKB-KW"/>
</dbReference>
<evidence type="ECO:0000313" key="3">
    <source>
        <dbReference type="EMBL" id="CAE2233717.1"/>
    </source>
</evidence>
<keyword evidence="1" id="KW-0227">DNA damage</keyword>
<protein>
    <recommendedName>
        <fullName evidence="1">Non-structural maintenance of chromosomes element 1 homolog</fullName>
        <ecNumber evidence="1">2.3.2.27</ecNumber>
    </recommendedName>
</protein>
<dbReference type="InterPro" id="IPR011513">
    <property type="entry name" value="Nse1"/>
</dbReference>
<keyword evidence="1" id="KW-0539">Nucleus</keyword>
<dbReference type="GO" id="GO:0005634">
    <property type="term" value="C:nucleus"/>
    <property type="evidence" value="ECO:0007669"/>
    <property type="project" value="UniProtKB-SubCell"/>
</dbReference>
<keyword evidence="1" id="KW-0862">Zinc</keyword>
<keyword evidence="1" id="KW-0808">Transferase</keyword>
<evidence type="ECO:0000256" key="2">
    <source>
        <dbReference type="SAM" id="MobiDB-lite"/>
    </source>
</evidence>
<organism evidence="3">
    <name type="scientific">Odontella aurita</name>
    <dbReference type="NCBI Taxonomy" id="265563"/>
    <lineage>
        <taxon>Eukaryota</taxon>
        <taxon>Sar</taxon>
        <taxon>Stramenopiles</taxon>
        <taxon>Ochrophyta</taxon>
        <taxon>Bacillariophyta</taxon>
        <taxon>Mediophyceae</taxon>
        <taxon>Biddulphiophycidae</taxon>
        <taxon>Eupodiscales</taxon>
        <taxon>Odontellaceae</taxon>
        <taxon>Odontella</taxon>
    </lineage>
</organism>
<comment type="catalytic activity">
    <reaction evidence="1">
        <text>S-ubiquitinyl-[E2 ubiquitin-conjugating enzyme]-L-cysteine + [acceptor protein]-L-lysine = [E2 ubiquitin-conjugating enzyme]-L-cysteine + N(6)-ubiquitinyl-[acceptor protein]-L-lysine.</text>
        <dbReference type="EC" id="2.3.2.27"/>
    </reaction>
</comment>
<dbReference type="EMBL" id="HBKQ01019165">
    <property type="protein sequence ID" value="CAE2233717.1"/>
    <property type="molecule type" value="Transcribed_RNA"/>
</dbReference>
<name>A0A7S4IMA6_9STRA</name>
<keyword evidence="1" id="KW-0233">DNA recombination</keyword>
<gene>
    <name evidence="3" type="ORF">OAUR00152_LOCUS12972</name>
</gene>
<dbReference type="GO" id="GO:0061630">
    <property type="term" value="F:ubiquitin protein ligase activity"/>
    <property type="evidence" value="ECO:0007669"/>
    <property type="project" value="UniProtKB-EC"/>
</dbReference>
<dbReference type="GO" id="GO:0006281">
    <property type="term" value="P:DNA repair"/>
    <property type="evidence" value="ECO:0007669"/>
    <property type="project" value="UniProtKB-UniRule"/>
</dbReference>
<dbReference type="GO" id="GO:0006310">
    <property type="term" value="P:DNA recombination"/>
    <property type="evidence" value="ECO:0007669"/>
    <property type="project" value="UniProtKB-KW"/>
</dbReference>
<keyword evidence="1" id="KW-0863">Zinc-finger</keyword>
<feature type="region of interest" description="Disordered" evidence="2">
    <location>
        <begin position="159"/>
        <end position="182"/>
    </location>
</feature>
<evidence type="ECO:0000256" key="1">
    <source>
        <dbReference type="RuleBase" id="RU368018"/>
    </source>
</evidence>
<comment type="subunit">
    <text evidence="1">Component of the Smc5-Smc6 complex.</text>
</comment>
<keyword evidence="1" id="KW-0479">Metal-binding</keyword>
<comment type="subcellular location">
    <subcellularLocation>
        <location evidence="1">Nucleus</location>
    </subcellularLocation>
</comment>
<proteinExistence type="inferred from homology"/>
<sequence>MAPRVRPLSRGQQLLLQRLMACHVVTDDDLLDLYGHIKSSELGEMGQNLSNCLGTINASLGPAFGLEVRTVALGEKVAPPSGISSQEEDEDRATSSSVAKKNRSQRLVKYHSVVNKLSDSVSKKAAHHGPYARNPHELELLKVVLEKIVERHLDDLESAAAEESEGGDESGNGGSSASGGGSAQVVGCCAGLRRMECINLRTQLKGPHHNKVGLRDAERALSSFVAEGWLIATHKPKTVVTPSPSQDEEDEEGAAVKQDSAGTPSSSFRSHKRSKRSIDGLGVMDNIDAKPGSGNYLMIGPRTYMELPDALTDFGLGRERMPQFILHGSG</sequence>
<reference evidence="3" key="1">
    <citation type="submission" date="2021-01" db="EMBL/GenBank/DDBJ databases">
        <authorList>
            <person name="Corre E."/>
            <person name="Pelletier E."/>
            <person name="Niang G."/>
            <person name="Scheremetjew M."/>
            <person name="Finn R."/>
            <person name="Kale V."/>
            <person name="Holt S."/>
            <person name="Cochrane G."/>
            <person name="Meng A."/>
            <person name="Brown T."/>
            <person name="Cohen L."/>
        </authorList>
    </citation>
    <scope>NUCLEOTIDE SEQUENCE</scope>
    <source>
        <strain evidence="3">Isolate 1302-5</strain>
    </source>
</reference>
<accession>A0A7S4IMA6</accession>
<dbReference type="AlphaFoldDB" id="A0A7S4IMA6"/>
<feature type="region of interest" description="Disordered" evidence="2">
    <location>
        <begin position="236"/>
        <end position="275"/>
    </location>
</feature>